<protein>
    <submittedName>
        <fullName evidence="8">DoxX family protein</fullName>
    </submittedName>
</protein>
<evidence type="ECO:0000256" key="2">
    <source>
        <dbReference type="ARBA" id="ARBA00006679"/>
    </source>
</evidence>
<dbReference type="InterPro" id="IPR032808">
    <property type="entry name" value="DoxX"/>
</dbReference>
<name>A0A328P3L5_9GAMM</name>
<reference evidence="8 9" key="1">
    <citation type="journal article" date="2018" name="Genet. Mol. Biol.">
        <title>The genome sequence of Dyella jiangningensis FCAV SCS01 from a lignocellulose-decomposing microbial consortium metagenome reveals potential for biotechnological applications.</title>
        <authorList>
            <person name="Desiderato J.G."/>
            <person name="Alvarenga D.O."/>
            <person name="Constancio M.T.L."/>
            <person name="Alves L.M.C."/>
            <person name="Varani A.M."/>
        </authorList>
    </citation>
    <scope>NUCLEOTIDE SEQUENCE [LARGE SCALE GENOMIC DNA]</scope>
    <source>
        <strain evidence="8 9">FCAV SCS01</strain>
    </source>
</reference>
<feature type="transmembrane region" description="Helical" evidence="7">
    <location>
        <begin position="46"/>
        <end position="65"/>
    </location>
</feature>
<dbReference type="RefSeq" id="WP_111984342.1">
    <property type="nucleotide sequence ID" value="NZ_NFZS01000004.1"/>
</dbReference>
<keyword evidence="4 7" id="KW-0812">Transmembrane</keyword>
<keyword evidence="3" id="KW-1003">Cell membrane</keyword>
<dbReference type="InterPro" id="IPR051907">
    <property type="entry name" value="DoxX-like_oxidoreductase"/>
</dbReference>
<evidence type="ECO:0000256" key="3">
    <source>
        <dbReference type="ARBA" id="ARBA00022475"/>
    </source>
</evidence>
<dbReference type="GO" id="GO:0005886">
    <property type="term" value="C:plasma membrane"/>
    <property type="evidence" value="ECO:0007669"/>
    <property type="project" value="UniProtKB-SubCell"/>
</dbReference>
<organism evidence="8 9">
    <name type="scientific">Dyella jiangningensis</name>
    <dbReference type="NCBI Taxonomy" id="1379159"/>
    <lineage>
        <taxon>Bacteria</taxon>
        <taxon>Pseudomonadati</taxon>
        <taxon>Pseudomonadota</taxon>
        <taxon>Gammaproteobacteria</taxon>
        <taxon>Lysobacterales</taxon>
        <taxon>Rhodanobacteraceae</taxon>
        <taxon>Dyella</taxon>
    </lineage>
</organism>
<dbReference type="OrthoDB" id="346004at2"/>
<accession>A0A328P3L5</accession>
<proteinExistence type="inferred from homology"/>
<evidence type="ECO:0000313" key="9">
    <source>
        <dbReference type="Proteomes" id="UP000248926"/>
    </source>
</evidence>
<comment type="caution">
    <text evidence="8">The sequence shown here is derived from an EMBL/GenBank/DDBJ whole genome shotgun (WGS) entry which is preliminary data.</text>
</comment>
<comment type="subcellular location">
    <subcellularLocation>
        <location evidence="1">Cell membrane</location>
        <topology evidence="1">Multi-pass membrane protein</topology>
    </subcellularLocation>
</comment>
<evidence type="ECO:0000256" key="1">
    <source>
        <dbReference type="ARBA" id="ARBA00004651"/>
    </source>
</evidence>
<evidence type="ECO:0000313" key="8">
    <source>
        <dbReference type="EMBL" id="RAO75883.1"/>
    </source>
</evidence>
<dbReference type="Pfam" id="PF07681">
    <property type="entry name" value="DoxX"/>
    <property type="match status" value="1"/>
</dbReference>
<sequence>MKTSLFARLAIAPLPLPRDIYALPLRLIIGLGFMEHGYAKLARGPDAFIAILHSIGMPFAGLLGWSTVAIELIGGLLILLGAFIPLAALPMLVVLAVAIFTVHLPNGFSSIKLMSYDAMGAHFGQPGYETDLLYAAGLLALCIGGAGPWALDSYWASRRKQG</sequence>
<evidence type="ECO:0000256" key="5">
    <source>
        <dbReference type="ARBA" id="ARBA00022989"/>
    </source>
</evidence>
<dbReference type="EMBL" id="NFZS01000004">
    <property type="protein sequence ID" value="RAO75883.1"/>
    <property type="molecule type" value="Genomic_DNA"/>
</dbReference>
<gene>
    <name evidence="8" type="ORF">CA260_17800</name>
</gene>
<feature type="transmembrane region" description="Helical" evidence="7">
    <location>
        <begin position="132"/>
        <end position="151"/>
    </location>
</feature>
<feature type="transmembrane region" description="Helical" evidence="7">
    <location>
        <begin position="77"/>
        <end position="104"/>
    </location>
</feature>
<dbReference type="Proteomes" id="UP000248926">
    <property type="component" value="Unassembled WGS sequence"/>
</dbReference>
<evidence type="ECO:0000256" key="4">
    <source>
        <dbReference type="ARBA" id="ARBA00022692"/>
    </source>
</evidence>
<evidence type="ECO:0000256" key="7">
    <source>
        <dbReference type="SAM" id="Phobius"/>
    </source>
</evidence>
<comment type="similarity">
    <text evidence="2">Belongs to the DoxX family.</text>
</comment>
<keyword evidence="5 7" id="KW-1133">Transmembrane helix</keyword>
<dbReference type="PANTHER" id="PTHR33452:SF1">
    <property type="entry name" value="INNER MEMBRANE PROTEIN YPHA-RELATED"/>
    <property type="match status" value="1"/>
</dbReference>
<dbReference type="AlphaFoldDB" id="A0A328P3L5"/>
<dbReference type="PANTHER" id="PTHR33452">
    <property type="entry name" value="OXIDOREDUCTASE CATD-RELATED"/>
    <property type="match status" value="1"/>
</dbReference>
<keyword evidence="9" id="KW-1185">Reference proteome</keyword>
<evidence type="ECO:0000256" key="6">
    <source>
        <dbReference type="ARBA" id="ARBA00023136"/>
    </source>
</evidence>
<keyword evidence="6 7" id="KW-0472">Membrane</keyword>